<protein>
    <submittedName>
        <fullName evidence="1">Uncharacterized protein</fullName>
    </submittedName>
</protein>
<sequence length="147" mass="16874">MLHEWLEWRDALARFMNEHRIVCQAPTPDPVAVSGARWRISQASRQRASWLAAVVHPLAERLAHTPGGAAWLALQADMPVYRQRISQFISHWPIEAIVDDWDRYRRVIPELRAEVAAWLRNEEFAIRALAAELEAEALPPMAIPRQA</sequence>
<dbReference type="EMBL" id="LDTF01000009">
    <property type="protein sequence ID" value="KTW00726.1"/>
    <property type="molecule type" value="Genomic_DNA"/>
</dbReference>
<dbReference type="Proteomes" id="UP000073923">
    <property type="component" value="Unassembled WGS sequence"/>
</dbReference>
<accession>A0A147IY14</accession>
<dbReference type="RefSeq" id="WP_058744445.1">
    <property type="nucleotide sequence ID" value="NZ_LDTF01000009.1"/>
</dbReference>
<name>A0A147IY14_9SPHN</name>
<dbReference type="AlphaFoldDB" id="A0A147IY14"/>
<evidence type="ECO:0000313" key="2">
    <source>
        <dbReference type="Proteomes" id="UP000073923"/>
    </source>
</evidence>
<evidence type="ECO:0000313" key="1">
    <source>
        <dbReference type="EMBL" id="KTW00726.1"/>
    </source>
</evidence>
<dbReference type="PATRIC" id="fig|172044.3.peg.3415"/>
<dbReference type="OrthoDB" id="7585871at2"/>
<gene>
    <name evidence="1" type="ORF">NS355_03700</name>
</gene>
<reference evidence="1 2" key="1">
    <citation type="journal article" date="2016" name="Front. Microbiol.">
        <title>Genomic Resource of Rice Seed Associated Bacteria.</title>
        <authorList>
            <person name="Midha S."/>
            <person name="Bansal K."/>
            <person name="Sharma S."/>
            <person name="Kumar N."/>
            <person name="Patil P.P."/>
            <person name="Chaudhry V."/>
            <person name="Patil P.B."/>
        </authorList>
    </citation>
    <scope>NUCLEOTIDE SEQUENCE [LARGE SCALE GENOMIC DNA]</scope>
    <source>
        <strain evidence="1 2">NS355</strain>
    </source>
</reference>
<comment type="caution">
    <text evidence="1">The sequence shown here is derived from an EMBL/GenBank/DDBJ whole genome shotgun (WGS) entry which is preliminary data.</text>
</comment>
<proteinExistence type="predicted"/>
<organism evidence="1 2">
    <name type="scientific">Sphingomonas yabuuchiae</name>
    <dbReference type="NCBI Taxonomy" id="172044"/>
    <lineage>
        <taxon>Bacteria</taxon>
        <taxon>Pseudomonadati</taxon>
        <taxon>Pseudomonadota</taxon>
        <taxon>Alphaproteobacteria</taxon>
        <taxon>Sphingomonadales</taxon>
        <taxon>Sphingomonadaceae</taxon>
        <taxon>Sphingomonas</taxon>
    </lineage>
</organism>